<dbReference type="PANTHER" id="PTHR11659">
    <property type="entry name" value="GLUTAMYL-TRNA GLN AMIDOTRANSFERASE SUBUNIT B MITOCHONDRIAL AND PROKARYOTIC PET112-RELATED"/>
    <property type="match status" value="1"/>
</dbReference>
<dbReference type="InterPro" id="IPR018027">
    <property type="entry name" value="Asn/Gln_amidotransferase"/>
</dbReference>
<keyword evidence="12" id="KW-1185">Reference proteome</keyword>
<evidence type="ECO:0000256" key="4">
    <source>
        <dbReference type="ARBA" id="ARBA00022741"/>
    </source>
</evidence>
<dbReference type="Proteomes" id="UP000225706">
    <property type="component" value="Unassembled WGS sequence"/>
</dbReference>
<dbReference type="SMART" id="SM00845">
    <property type="entry name" value="GatB_Yqey"/>
    <property type="match status" value="1"/>
</dbReference>
<proteinExistence type="inferred from homology"/>
<dbReference type="InterPro" id="IPR042114">
    <property type="entry name" value="GatB_C_1"/>
</dbReference>
<dbReference type="SUPFAM" id="SSF55931">
    <property type="entry name" value="Glutamine synthetase/guanido kinase"/>
    <property type="match status" value="1"/>
</dbReference>
<dbReference type="Pfam" id="PF02637">
    <property type="entry name" value="GatB_Yqey"/>
    <property type="match status" value="1"/>
</dbReference>
<dbReference type="NCBIfam" id="NF004012">
    <property type="entry name" value="PRK05477.1-2"/>
    <property type="match status" value="1"/>
</dbReference>
<dbReference type="OrthoDB" id="1722066at2759"/>
<dbReference type="InterPro" id="IPR004413">
    <property type="entry name" value="GatB"/>
</dbReference>
<dbReference type="HAMAP" id="MF_00121">
    <property type="entry name" value="GatB"/>
    <property type="match status" value="1"/>
</dbReference>
<comment type="similarity">
    <text evidence="1">Belongs to the GatB/GatE family. GatB subfamily.</text>
</comment>
<dbReference type="NCBIfam" id="NF004014">
    <property type="entry name" value="PRK05477.1-4"/>
    <property type="match status" value="1"/>
</dbReference>
<accession>A0A2B4R4F7</accession>
<evidence type="ECO:0000256" key="9">
    <source>
        <dbReference type="ARBA" id="ARBA00047913"/>
    </source>
</evidence>
<dbReference type="InterPro" id="IPR023168">
    <property type="entry name" value="GatB_Yqey_C_2"/>
</dbReference>
<dbReference type="AlphaFoldDB" id="A0A2B4R4F7"/>
<dbReference type="PANTHER" id="PTHR11659:SF0">
    <property type="entry name" value="GLUTAMYL-TRNA(GLN) AMIDOTRANSFERASE SUBUNIT B, MITOCHONDRIAL"/>
    <property type="match status" value="1"/>
</dbReference>
<dbReference type="PROSITE" id="PS01234">
    <property type="entry name" value="GATB"/>
    <property type="match status" value="1"/>
</dbReference>
<comment type="catalytic activity">
    <reaction evidence="8">
        <text>L-aspartyl-tRNA(Asn) + L-glutamine + ATP + H2O = L-asparaginyl-tRNA(Asn) + L-glutamate + ADP + phosphate + 2 H(+)</text>
        <dbReference type="Rhea" id="RHEA:14513"/>
        <dbReference type="Rhea" id="RHEA-COMP:9674"/>
        <dbReference type="Rhea" id="RHEA-COMP:9677"/>
        <dbReference type="ChEBI" id="CHEBI:15377"/>
        <dbReference type="ChEBI" id="CHEBI:15378"/>
        <dbReference type="ChEBI" id="CHEBI:29985"/>
        <dbReference type="ChEBI" id="CHEBI:30616"/>
        <dbReference type="ChEBI" id="CHEBI:43474"/>
        <dbReference type="ChEBI" id="CHEBI:58359"/>
        <dbReference type="ChEBI" id="CHEBI:78515"/>
        <dbReference type="ChEBI" id="CHEBI:78516"/>
        <dbReference type="ChEBI" id="CHEBI:456216"/>
    </reaction>
</comment>
<dbReference type="InterPro" id="IPR006075">
    <property type="entry name" value="Asn/Gln-tRNA_Trfase_suB/E_cat"/>
</dbReference>
<keyword evidence="11" id="KW-0808">Transferase</keyword>
<dbReference type="GO" id="GO:0070681">
    <property type="term" value="P:glutaminyl-tRNAGln biosynthesis via transamidation"/>
    <property type="evidence" value="ECO:0007669"/>
    <property type="project" value="TreeGrafter"/>
</dbReference>
<dbReference type="GO" id="GO:0050567">
    <property type="term" value="F:glutaminyl-tRNA synthase (glutamine-hydrolyzing) activity"/>
    <property type="evidence" value="ECO:0007669"/>
    <property type="project" value="TreeGrafter"/>
</dbReference>
<feature type="domain" description="Asn/Gln amidotransferase" evidence="10">
    <location>
        <begin position="309"/>
        <end position="464"/>
    </location>
</feature>
<evidence type="ECO:0000256" key="8">
    <source>
        <dbReference type="ARBA" id="ARBA00047380"/>
    </source>
</evidence>
<dbReference type="InterPro" id="IPR017958">
    <property type="entry name" value="Gln-tRNA_amidoTrfase_suB_CS"/>
</dbReference>
<dbReference type="SUPFAM" id="SSF89095">
    <property type="entry name" value="GatB/YqeY motif"/>
    <property type="match status" value="1"/>
</dbReference>
<sequence length="465" mass="51647">AKLFSGASTQFGAAPNAQVYFVDAGFPGMLPVINQFCVEQAVKTGLGLDATINLTSQFDRKNYFYPDLPSGYQISQFAHPIISGGHLSIELEDGTEKDIHLERIHMEQDAGKSVHDLHPTKTYIDLNRAGIALMEIVTRPEIRSSEEAAAFMRKMRSLLRCLGTCDGNMEEGSMRADVNISLNRPGDPLGTRAEIKNLNSVRFMVSAIEYEIQRQIEILENGGTIDQETRLLDTNKGITRSMRSKEDAHDYRYFPDPDLPPLILDLEWVEEIRNTLPELPDARKKRLMEAYGLSAYDASILTAGVYTAAFFEEALSKSACVQEGSTKAAKMIANWCTSELFALLNKEGLEISQSKVSAENLSHLVDFIQKGTISGRIAKEVFTHMWETGQAPGTIIEEKGLKQVSDTGAIEAVIDKILAENSDKVEEYKSGKERLFGFFVGQVMKAMQGKSNPQVVNELLKKKFS</sequence>
<dbReference type="Gene3D" id="1.10.150.380">
    <property type="entry name" value="GatB domain, N-terminal subdomain"/>
    <property type="match status" value="1"/>
</dbReference>
<evidence type="ECO:0000313" key="11">
    <source>
        <dbReference type="EMBL" id="PFX11380.1"/>
    </source>
</evidence>
<evidence type="ECO:0000256" key="6">
    <source>
        <dbReference type="ARBA" id="ARBA00022917"/>
    </source>
</evidence>
<evidence type="ECO:0000313" key="12">
    <source>
        <dbReference type="Proteomes" id="UP000225706"/>
    </source>
</evidence>
<dbReference type="GO" id="GO:0006412">
    <property type="term" value="P:translation"/>
    <property type="evidence" value="ECO:0007669"/>
    <property type="project" value="UniProtKB-KW"/>
</dbReference>
<organism evidence="11 12">
    <name type="scientific">Stylophora pistillata</name>
    <name type="common">Smooth cauliflower coral</name>
    <dbReference type="NCBI Taxonomy" id="50429"/>
    <lineage>
        <taxon>Eukaryota</taxon>
        <taxon>Metazoa</taxon>
        <taxon>Cnidaria</taxon>
        <taxon>Anthozoa</taxon>
        <taxon>Hexacorallia</taxon>
        <taxon>Scleractinia</taxon>
        <taxon>Astrocoeniina</taxon>
        <taxon>Pocilloporidae</taxon>
        <taxon>Stylophora</taxon>
    </lineage>
</organism>
<reference evidence="12" key="1">
    <citation type="journal article" date="2017" name="bioRxiv">
        <title>Comparative analysis of the genomes of Stylophora pistillata and Acropora digitifera provides evidence for extensive differences between species of corals.</title>
        <authorList>
            <person name="Voolstra C.R."/>
            <person name="Li Y."/>
            <person name="Liew Y.J."/>
            <person name="Baumgarten S."/>
            <person name="Zoccola D."/>
            <person name="Flot J.-F."/>
            <person name="Tambutte S."/>
            <person name="Allemand D."/>
            <person name="Aranda M."/>
        </authorList>
    </citation>
    <scope>NUCLEOTIDE SEQUENCE [LARGE SCALE GENOMIC DNA]</scope>
</reference>
<dbReference type="FunFam" id="1.10.10.410:FF:000001">
    <property type="entry name" value="Aspartyl/glutamyl-tRNA(Asn/Gln) amidotransferase subunit B"/>
    <property type="match status" value="1"/>
</dbReference>
<evidence type="ECO:0000256" key="1">
    <source>
        <dbReference type="ARBA" id="ARBA00005306"/>
    </source>
</evidence>
<dbReference type="STRING" id="50429.A0A2B4R4F7"/>
<comment type="caution">
    <text evidence="11">The sequence shown here is derived from an EMBL/GenBank/DDBJ whole genome shotgun (WGS) entry which is preliminary data.</text>
</comment>
<name>A0A2B4R4F7_STYPI</name>
<keyword evidence="4" id="KW-0547">Nucleotide-binding</keyword>
<comment type="function">
    <text evidence="7">Allows the formation of correctly charged Asn-tRNA(Asn) or Gln-tRNA(Gln) through the transamidation of misacylated Asp-tRNA(Asn) or Glu-tRNA(Gln) in organisms which lack either or both of asparaginyl-tRNA or glutaminyl-tRNA synthetases. The reaction takes place in the presence of glutamine and ATP through an activated phospho-Asp-tRNA(Asn) or phospho-Glu-tRNA(Gln).</text>
</comment>
<gene>
    <name evidence="11" type="primary">gatB</name>
    <name evidence="11" type="ORF">AWC38_SpisGene24922</name>
</gene>
<comment type="subunit">
    <text evidence="2">Heterotrimer of A, B and C subunits.</text>
</comment>
<protein>
    <submittedName>
        <fullName evidence="11">Aspartyl/glutamyl-tRNA(Asn/Gln) amidotransferase subunit B</fullName>
    </submittedName>
</protein>
<keyword evidence="3" id="KW-0436">Ligase</keyword>
<evidence type="ECO:0000256" key="5">
    <source>
        <dbReference type="ARBA" id="ARBA00022840"/>
    </source>
</evidence>
<dbReference type="GO" id="GO:0016740">
    <property type="term" value="F:transferase activity"/>
    <property type="evidence" value="ECO:0007669"/>
    <property type="project" value="UniProtKB-KW"/>
</dbReference>
<evidence type="ECO:0000259" key="10">
    <source>
        <dbReference type="SMART" id="SM00845"/>
    </source>
</evidence>
<evidence type="ECO:0000256" key="7">
    <source>
        <dbReference type="ARBA" id="ARBA00024799"/>
    </source>
</evidence>
<dbReference type="Gene3D" id="1.10.10.410">
    <property type="match status" value="1"/>
</dbReference>
<evidence type="ECO:0000256" key="2">
    <source>
        <dbReference type="ARBA" id="ARBA00011123"/>
    </source>
</evidence>
<dbReference type="EMBL" id="LSMT01002669">
    <property type="protein sequence ID" value="PFX11380.1"/>
    <property type="molecule type" value="Genomic_DNA"/>
</dbReference>
<dbReference type="NCBIfam" id="TIGR00133">
    <property type="entry name" value="gatB"/>
    <property type="match status" value="1"/>
</dbReference>
<dbReference type="InterPro" id="IPR014746">
    <property type="entry name" value="Gln_synth/guanido_kin_cat_dom"/>
</dbReference>
<dbReference type="GO" id="GO:0005524">
    <property type="term" value="F:ATP binding"/>
    <property type="evidence" value="ECO:0007669"/>
    <property type="project" value="UniProtKB-KW"/>
</dbReference>
<dbReference type="Pfam" id="PF02934">
    <property type="entry name" value="GatB_N"/>
    <property type="match status" value="1"/>
</dbReference>
<feature type="non-terminal residue" evidence="11">
    <location>
        <position position="1"/>
    </location>
</feature>
<keyword evidence="5" id="KW-0067">ATP-binding</keyword>
<dbReference type="NCBIfam" id="NF004015">
    <property type="entry name" value="PRK05477.1-5"/>
    <property type="match status" value="1"/>
</dbReference>
<evidence type="ECO:0000256" key="3">
    <source>
        <dbReference type="ARBA" id="ARBA00022598"/>
    </source>
</evidence>
<keyword evidence="6" id="KW-0648">Protein biosynthesis</keyword>
<comment type="catalytic activity">
    <reaction evidence="9">
        <text>L-glutamyl-tRNA(Gln) + L-glutamine + ATP + H2O = L-glutaminyl-tRNA(Gln) + L-glutamate + ADP + phosphate + H(+)</text>
        <dbReference type="Rhea" id="RHEA:17521"/>
        <dbReference type="Rhea" id="RHEA-COMP:9681"/>
        <dbReference type="Rhea" id="RHEA-COMP:9684"/>
        <dbReference type="ChEBI" id="CHEBI:15377"/>
        <dbReference type="ChEBI" id="CHEBI:15378"/>
        <dbReference type="ChEBI" id="CHEBI:29985"/>
        <dbReference type="ChEBI" id="CHEBI:30616"/>
        <dbReference type="ChEBI" id="CHEBI:43474"/>
        <dbReference type="ChEBI" id="CHEBI:58359"/>
        <dbReference type="ChEBI" id="CHEBI:78520"/>
        <dbReference type="ChEBI" id="CHEBI:78521"/>
        <dbReference type="ChEBI" id="CHEBI:456216"/>
    </reaction>
</comment>
<dbReference type="InterPro" id="IPR003789">
    <property type="entry name" value="Asn/Gln_tRNA_amidoTrase-B-like"/>
</dbReference>
<dbReference type="InterPro" id="IPR017959">
    <property type="entry name" value="Asn/Gln-tRNA_amidoTrfase_suB/E"/>
</dbReference>